<evidence type="ECO:0000256" key="11">
    <source>
        <dbReference type="RuleBase" id="RU003357"/>
    </source>
</evidence>
<dbReference type="InterPro" id="IPR039426">
    <property type="entry name" value="TonB-dep_rcpt-like"/>
</dbReference>
<evidence type="ECO:0000313" key="15">
    <source>
        <dbReference type="EMBL" id="CAB5500230.1"/>
    </source>
</evidence>
<evidence type="ECO:0000256" key="12">
    <source>
        <dbReference type="SAM" id="SignalP"/>
    </source>
</evidence>
<keyword evidence="5 12" id="KW-0732">Signal</keyword>
<evidence type="ECO:0000256" key="10">
    <source>
        <dbReference type="PROSITE-ProRule" id="PRU01360"/>
    </source>
</evidence>
<dbReference type="InterPro" id="IPR036942">
    <property type="entry name" value="Beta-barrel_TonB_sf"/>
</dbReference>
<keyword evidence="8 10" id="KW-0472">Membrane</keyword>
<dbReference type="Proteomes" id="UP000626656">
    <property type="component" value="Unassembled WGS sequence"/>
</dbReference>
<dbReference type="Pfam" id="PF00593">
    <property type="entry name" value="TonB_dep_Rec_b-barrel"/>
    <property type="match status" value="1"/>
</dbReference>
<feature type="chain" id="PRO_5045861830" evidence="12">
    <location>
        <begin position="19"/>
        <end position="581"/>
    </location>
</feature>
<evidence type="ECO:0000256" key="5">
    <source>
        <dbReference type="ARBA" id="ARBA00022729"/>
    </source>
</evidence>
<dbReference type="PROSITE" id="PS52016">
    <property type="entry name" value="TONB_DEPENDENT_REC_3"/>
    <property type="match status" value="1"/>
</dbReference>
<protein>
    <submittedName>
        <fullName evidence="15">Outer membrane vitamin B12 receptor BtuB</fullName>
    </submittedName>
</protein>
<keyword evidence="2 10" id="KW-0813">Transport</keyword>
<evidence type="ECO:0000256" key="7">
    <source>
        <dbReference type="ARBA" id="ARBA00023077"/>
    </source>
</evidence>
<dbReference type="InterPro" id="IPR012910">
    <property type="entry name" value="Plug_dom"/>
</dbReference>
<evidence type="ECO:0000256" key="3">
    <source>
        <dbReference type="ARBA" id="ARBA00022452"/>
    </source>
</evidence>
<evidence type="ECO:0000256" key="9">
    <source>
        <dbReference type="ARBA" id="ARBA00023237"/>
    </source>
</evidence>
<feature type="signal peptide" evidence="12">
    <location>
        <begin position="1"/>
        <end position="18"/>
    </location>
</feature>
<evidence type="ECO:0000313" key="16">
    <source>
        <dbReference type="Proteomes" id="UP000626656"/>
    </source>
</evidence>
<feature type="domain" description="TonB-dependent receptor plug" evidence="14">
    <location>
        <begin position="42"/>
        <end position="145"/>
    </location>
</feature>
<dbReference type="InterPro" id="IPR000531">
    <property type="entry name" value="Beta-barrel_TonB"/>
</dbReference>
<evidence type="ECO:0000256" key="2">
    <source>
        <dbReference type="ARBA" id="ARBA00022448"/>
    </source>
</evidence>
<evidence type="ECO:0000256" key="8">
    <source>
        <dbReference type="ARBA" id="ARBA00023136"/>
    </source>
</evidence>
<proteinExistence type="inferred from homology"/>
<evidence type="ECO:0000259" key="14">
    <source>
        <dbReference type="Pfam" id="PF07715"/>
    </source>
</evidence>
<gene>
    <name evidence="15" type="ORF">AZO1586I_619</name>
</gene>
<comment type="subcellular location">
    <subcellularLocation>
        <location evidence="1 10">Cell outer membrane</location>
        <topology evidence="1 10">Multi-pass membrane protein</topology>
    </subcellularLocation>
</comment>
<dbReference type="Pfam" id="PF07715">
    <property type="entry name" value="Plug"/>
    <property type="match status" value="1"/>
</dbReference>
<keyword evidence="3 10" id="KW-1134">Transmembrane beta strand</keyword>
<keyword evidence="9 10" id="KW-0998">Cell outer membrane</keyword>
<dbReference type="Gene3D" id="2.40.170.20">
    <property type="entry name" value="TonB-dependent receptor, beta-barrel domain"/>
    <property type="match status" value="1"/>
</dbReference>
<comment type="caution">
    <text evidence="15">The sequence shown here is derived from an EMBL/GenBank/DDBJ whole genome shotgun (WGS) entry which is preliminary data.</text>
</comment>
<name>A0ABM8M6C9_9GAMM</name>
<accession>A0ABM8M6C9</accession>
<sequence length="581" mass="63089">MQKILLIITLIASLNTNAALGPIPIYLNTEYRTDSPVIGSIASTLSFSADDIKATGANTFLDFLATAPSVGLYNPYGNVAAIFMRGGDSDHTLVLVDGVSVNSIDSLNGAVEYGLTSIALNDIEKIEIIKNSGSVLYGSSAISGVINITTKKGADGASAALAIKFGTHNSKTYTLSANNGDKDGFVRFTHNKYTTDGINAQTGDTTGEKDSINNQTTQIKAGNKHFDIGYLESRNKTQYDGFSGTDAGELSDIKLNKIAINANKKFSNTWKSTLSLTQTKSKRDSGTSATTIGDKYKKTTITALNDIKIDDALLNIGLSQVKSENTTNKLKHNSKDLFINWQKNINELDINAGLRYIKHNKFGNHTVYNMGFGKELGNGIRLTSNYNTAFQAPTLKEVTSGNQINDLKPETSKNINIGLSKNHVWGEVSLSLFKTKEKDGIGYTGGWPNSIYINEDQYSAKGVELSLSANIYGYNLSFNHVYSKSSVNNSNTQPIRRPKNITNLTIAKFNARAQVITRSSSLDSGVALDGYTLINLSNSYDINNSAKVSLNIKNATDKNYTIANDYNQPSRTVEIGLDYQF</sequence>
<evidence type="ECO:0000256" key="1">
    <source>
        <dbReference type="ARBA" id="ARBA00004571"/>
    </source>
</evidence>
<comment type="similarity">
    <text evidence="10 11">Belongs to the TonB-dependent receptor family.</text>
</comment>
<evidence type="ECO:0000256" key="6">
    <source>
        <dbReference type="ARBA" id="ARBA00023065"/>
    </source>
</evidence>
<dbReference type="PANTHER" id="PTHR30069">
    <property type="entry name" value="TONB-DEPENDENT OUTER MEMBRANE RECEPTOR"/>
    <property type="match status" value="1"/>
</dbReference>
<evidence type="ECO:0000259" key="13">
    <source>
        <dbReference type="Pfam" id="PF00593"/>
    </source>
</evidence>
<reference evidence="15 16" key="1">
    <citation type="submission" date="2020-05" db="EMBL/GenBank/DDBJ databases">
        <authorList>
            <person name="Petersen J."/>
            <person name="Sayavedra L."/>
        </authorList>
    </citation>
    <scope>NUCLEOTIDE SEQUENCE [LARGE SCALE GENOMIC DNA]</scope>
    <source>
        <strain evidence="15">B azoricus SOX ET2 1586I</strain>
    </source>
</reference>
<keyword evidence="15" id="KW-0675">Receptor</keyword>
<dbReference type="PANTHER" id="PTHR30069:SF53">
    <property type="entry name" value="COLICIN I RECEPTOR-RELATED"/>
    <property type="match status" value="1"/>
</dbReference>
<dbReference type="InterPro" id="IPR037066">
    <property type="entry name" value="Plug_dom_sf"/>
</dbReference>
<keyword evidence="6" id="KW-0406">Ion transport</keyword>
<organism evidence="15 16">
    <name type="scientific">Bathymodiolus thermophilus thioautotrophic gill symbiont</name>
    <dbReference type="NCBI Taxonomy" id="2360"/>
    <lineage>
        <taxon>Bacteria</taxon>
        <taxon>Pseudomonadati</taxon>
        <taxon>Pseudomonadota</taxon>
        <taxon>Gammaproteobacteria</taxon>
        <taxon>sulfur-oxidizing symbionts</taxon>
    </lineage>
</organism>
<evidence type="ECO:0000256" key="4">
    <source>
        <dbReference type="ARBA" id="ARBA00022692"/>
    </source>
</evidence>
<keyword evidence="4 10" id="KW-0812">Transmembrane</keyword>
<dbReference type="EMBL" id="CAHJWF010000168">
    <property type="protein sequence ID" value="CAB5500230.1"/>
    <property type="molecule type" value="Genomic_DNA"/>
</dbReference>
<dbReference type="RefSeq" id="WP_202775973.1">
    <property type="nucleotide sequence ID" value="NZ_CAHJWF010000168.1"/>
</dbReference>
<keyword evidence="7 11" id="KW-0798">TonB box</keyword>
<dbReference type="Gene3D" id="2.170.130.10">
    <property type="entry name" value="TonB-dependent receptor, plug domain"/>
    <property type="match status" value="1"/>
</dbReference>
<feature type="domain" description="TonB-dependent receptor-like beta-barrel" evidence="13">
    <location>
        <begin position="169"/>
        <end position="554"/>
    </location>
</feature>
<dbReference type="SUPFAM" id="SSF56935">
    <property type="entry name" value="Porins"/>
    <property type="match status" value="1"/>
</dbReference>
<keyword evidence="16" id="KW-1185">Reference proteome</keyword>